<dbReference type="AlphaFoldDB" id="L9YLJ6"/>
<proteinExistence type="predicted"/>
<dbReference type="EMBL" id="PKKI01000008">
    <property type="protein sequence ID" value="PLK21475.1"/>
    <property type="molecule type" value="Genomic_DNA"/>
</dbReference>
<evidence type="ECO:0000313" key="5">
    <source>
        <dbReference type="Proteomes" id="UP000234484"/>
    </source>
</evidence>
<dbReference type="Proteomes" id="UP000011613">
    <property type="component" value="Unassembled WGS sequence"/>
</dbReference>
<organism evidence="2 4">
    <name type="scientific">Natronobacterium gregoryi (strain ATCC 43098 / DSM 3393 / CCM 3738 / CIP 104747 / IAM 13177 / JCM 8860 / NBRC 102187 / NCIMB 2189 / SP2)</name>
    <dbReference type="NCBI Taxonomy" id="797304"/>
    <lineage>
        <taxon>Archaea</taxon>
        <taxon>Methanobacteriati</taxon>
        <taxon>Methanobacteriota</taxon>
        <taxon>Stenosarchaea group</taxon>
        <taxon>Halobacteria</taxon>
        <taxon>Halobacteriales</taxon>
        <taxon>Natrialbaceae</taxon>
        <taxon>Natronobacterium</taxon>
    </lineage>
</organism>
<evidence type="ECO:0000313" key="2">
    <source>
        <dbReference type="EMBL" id="ELY74377.1"/>
    </source>
</evidence>
<dbReference type="EMBL" id="AOIC01000003">
    <property type="protein sequence ID" value="ELY74377.1"/>
    <property type="molecule type" value="Genomic_DNA"/>
</dbReference>
<comment type="caution">
    <text evidence="2">The sequence shown here is derived from an EMBL/GenBank/DDBJ whole genome shotgun (WGS) entry which is preliminary data.</text>
</comment>
<accession>L9YLJ6</accession>
<sequence length="70" mass="7878">MEDLREAASVSSLSILPLERRDDRSPADAEPVPDDRPAPIRDLFFATHPQLECRLVELRELEKARTAAPP</sequence>
<evidence type="ECO:0008006" key="6">
    <source>
        <dbReference type="Google" id="ProtNLM"/>
    </source>
</evidence>
<name>L9YLJ6_NATGS</name>
<protein>
    <recommendedName>
        <fullName evidence="6">Heat shock protein HtpX</fullName>
    </recommendedName>
</protein>
<feature type="region of interest" description="Disordered" evidence="1">
    <location>
        <begin position="1"/>
        <end position="41"/>
    </location>
</feature>
<gene>
    <name evidence="2" type="ORF">C490_00380</name>
    <name evidence="3" type="ORF">CYV19_04040</name>
</gene>
<feature type="compositionally biased region" description="Basic and acidic residues" evidence="1">
    <location>
        <begin position="18"/>
        <end position="39"/>
    </location>
</feature>
<reference evidence="2 4" key="1">
    <citation type="journal article" date="2014" name="PLoS Genet.">
        <title>Phylogenetically driven sequencing of extremely halophilic archaea reveals strategies for static and dynamic osmo-response.</title>
        <authorList>
            <person name="Becker E.A."/>
            <person name="Seitzer P.M."/>
            <person name="Tritt A."/>
            <person name="Larsen D."/>
            <person name="Krusor M."/>
            <person name="Yao A.I."/>
            <person name="Wu D."/>
            <person name="Madern D."/>
            <person name="Eisen J.A."/>
            <person name="Darling A.E."/>
            <person name="Facciotti M.T."/>
        </authorList>
    </citation>
    <scope>NUCLEOTIDE SEQUENCE [LARGE SCALE GENOMIC DNA]</scope>
    <source>
        <strain evidence="2 4">SP2</strain>
    </source>
</reference>
<evidence type="ECO:0000313" key="3">
    <source>
        <dbReference type="EMBL" id="PLK21475.1"/>
    </source>
</evidence>
<dbReference type="PATRIC" id="fig|797304.7.peg.81"/>
<evidence type="ECO:0000313" key="4">
    <source>
        <dbReference type="Proteomes" id="UP000011613"/>
    </source>
</evidence>
<dbReference type="GeneID" id="25137780"/>
<evidence type="ECO:0000256" key="1">
    <source>
        <dbReference type="SAM" id="MobiDB-lite"/>
    </source>
</evidence>
<dbReference type="Proteomes" id="UP000234484">
    <property type="component" value="Unassembled WGS sequence"/>
</dbReference>
<reference evidence="3 5" key="2">
    <citation type="submission" date="2017-12" db="EMBL/GenBank/DDBJ databases">
        <title>The characterization of oligonucleotides binding to NgAgo.</title>
        <authorList>
            <person name="Jiang L."/>
            <person name="He B."/>
            <person name="Kang J."/>
            <person name="Yu M."/>
            <person name="Li N."/>
            <person name="Fang Y."/>
            <person name="Tang Z."/>
            <person name="Wu P."/>
            <person name="Yao P."/>
            <person name="Huang J."/>
        </authorList>
    </citation>
    <scope>NUCLEOTIDE SEQUENCE [LARGE SCALE GENOMIC DNA]</scope>
    <source>
        <strain evidence="3 5">SP2</strain>
        <tissue evidence="3">Freeze-dried powder thallus</tissue>
    </source>
</reference>
<dbReference type="RefSeq" id="WP_005575474.1">
    <property type="nucleotide sequence ID" value="NC_019792.1"/>
</dbReference>